<comment type="caution">
    <text evidence="2">The sequence shown here is derived from an EMBL/GenBank/DDBJ whole genome shotgun (WGS) entry which is preliminary data.</text>
</comment>
<dbReference type="EMBL" id="JAENHO010000010">
    <property type="protein sequence ID" value="MBL7258932.1"/>
    <property type="molecule type" value="Genomic_DNA"/>
</dbReference>
<gene>
    <name evidence="2" type="ORF">JKJ07_31930</name>
</gene>
<feature type="domain" description="SnoaL-like" evidence="1">
    <location>
        <begin position="3"/>
        <end position="126"/>
    </location>
</feature>
<dbReference type="InterPro" id="IPR032710">
    <property type="entry name" value="NTF2-like_dom_sf"/>
</dbReference>
<reference evidence="2 3" key="1">
    <citation type="submission" date="2021-01" db="EMBL/GenBank/DDBJ databases">
        <title>Actinoplanes sp. nov. LDG1-01 isolated from lichen.</title>
        <authorList>
            <person name="Saeng-In P."/>
            <person name="Phongsopitanun W."/>
            <person name="Kanchanasin P."/>
            <person name="Yuki M."/>
            <person name="Kudo T."/>
            <person name="Ohkuma M."/>
            <person name="Tanasupawat S."/>
        </authorList>
    </citation>
    <scope>NUCLEOTIDE SEQUENCE [LARGE SCALE GENOMIC DNA]</scope>
    <source>
        <strain evidence="2 3">LDG1-01</strain>
    </source>
</reference>
<keyword evidence="3" id="KW-1185">Reference proteome</keyword>
<evidence type="ECO:0000313" key="2">
    <source>
        <dbReference type="EMBL" id="MBL7258932.1"/>
    </source>
</evidence>
<protein>
    <submittedName>
        <fullName evidence="2">Nuclear transport factor 2 family protein</fullName>
    </submittedName>
</protein>
<proteinExistence type="predicted"/>
<evidence type="ECO:0000259" key="1">
    <source>
        <dbReference type="Pfam" id="PF13577"/>
    </source>
</evidence>
<dbReference type="Gene3D" id="3.10.450.50">
    <property type="match status" value="1"/>
</dbReference>
<dbReference type="SUPFAM" id="SSF54427">
    <property type="entry name" value="NTF2-like"/>
    <property type="match status" value="1"/>
</dbReference>
<organism evidence="2 3">
    <name type="scientific">Paractinoplanes lichenicola</name>
    <dbReference type="NCBI Taxonomy" id="2802976"/>
    <lineage>
        <taxon>Bacteria</taxon>
        <taxon>Bacillati</taxon>
        <taxon>Actinomycetota</taxon>
        <taxon>Actinomycetes</taxon>
        <taxon>Micromonosporales</taxon>
        <taxon>Micromonosporaceae</taxon>
        <taxon>Paractinoplanes</taxon>
    </lineage>
</organism>
<name>A0ABS1VWS1_9ACTN</name>
<dbReference type="InterPro" id="IPR037401">
    <property type="entry name" value="SnoaL-like"/>
</dbReference>
<dbReference type="RefSeq" id="WP_202995600.1">
    <property type="nucleotide sequence ID" value="NZ_JAENHO010000010.1"/>
</dbReference>
<evidence type="ECO:0000313" key="3">
    <source>
        <dbReference type="Proteomes" id="UP000598996"/>
    </source>
</evidence>
<dbReference type="Pfam" id="PF13577">
    <property type="entry name" value="SnoaL_4"/>
    <property type="match status" value="1"/>
</dbReference>
<dbReference type="Proteomes" id="UP000598996">
    <property type="component" value="Unassembled WGS sequence"/>
</dbReference>
<sequence>MTALDDRAELIELLGHYADIANLKDFTGRPGRVFTDPLALDFESVTGISPATVPLADYVEILRASFTPWAATHHAITSHVIKIDGDRATIHAHVRAEHWLPSESRSWLVVGFYDNEAVRTAGGWRLNLVKLTATHQENADLAGVAMGHVRWRGVRAGHRRSVFVDARPRSRRSGRFLAGQHRW</sequence>
<accession>A0ABS1VWS1</accession>